<feature type="domain" description="MAM" evidence="10">
    <location>
        <begin position="1018"/>
        <end position="1191"/>
    </location>
</feature>
<evidence type="ECO:0000256" key="8">
    <source>
        <dbReference type="RuleBase" id="RU003355"/>
    </source>
</evidence>
<feature type="active site" description="Charge relay system" evidence="6 7">
    <location>
        <position position="256"/>
    </location>
</feature>
<dbReference type="InterPro" id="IPR000209">
    <property type="entry name" value="Peptidase_S8/S53_dom"/>
</dbReference>
<dbReference type="CDD" id="cd06263">
    <property type="entry name" value="MAM"/>
    <property type="match status" value="1"/>
</dbReference>
<dbReference type="OrthoDB" id="412155at2759"/>
<dbReference type="SUPFAM" id="SSF52743">
    <property type="entry name" value="Subtilisin-like"/>
    <property type="match status" value="1"/>
</dbReference>
<dbReference type="InterPro" id="IPR022398">
    <property type="entry name" value="Peptidase_S8_His-AS"/>
</dbReference>
<dbReference type="PANTHER" id="PTHR23282">
    <property type="entry name" value="APICAL ENDOSOMAL GLYCOPROTEIN PRECURSOR"/>
    <property type="match status" value="1"/>
</dbReference>
<dbReference type="PROSITE" id="PS51892">
    <property type="entry name" value="SUBTILASE"/>
    <property type="match status" value="1"/>
</dbReference>
<dbReference type="InterPro" id="IPR013320">
    <property type="entry name" value="ConA-like_dom_sf"/>
</dbReference>
<evidence type="ECO:0000259" key="10">
    <source>
        <dbReference type="PROSITE" id="PS50060"/>
    </source>
</evidence>
<keyword evidence="12" id="KW-1185">Reference proteome</keyword>
<feature type="region of interest" description="Disordered" evidence="9">
    <location>
        <begin position="593"/>
        <end position="668"/>
    </location>
</feature>
<reference evidence="11 12" key="1">
    <citation type="submission" date="2014-11" db="EMBL/GenBank/DDBJ databases">
        <authorList>
            <person name="Zhu J."/>
            <person name="Qi W."/>
            <person name="Song R."/>
        </authorList>
    </citation>
    <scope>NUCLEOTIDE SEQUENCE [LARGE SCALE GENOMIC DNA]</scope>
</reference>
<feature type="region of interest" description="Disordered" evidence="9">
    <location>
        <begin position="1539"/>
        <end position="1563"/>
    </location>
</feature>
<keyword evidence="1 7" id="KW-0645">Protease</keyword>
<feature type="active site" description="Charge relay system" evidence="6 7">
    <location>
        <position position="431"/>
    </location>
</feature>
<dbReference type="InterPro" id="IPR034204">
    <property type="entry name" value="PfSUB1-like_cat_dom"/>
</dbReference>
<dbReference type="GO" id="GO:0006508">
    <property type="term" value="P:proteolysis"/>
    <property type="evidence" value="ECO:0007669"/>
    <property type="project" value="UniProtKB-KW"/>
</dbReference>
<dbReference type="Proteomes" id="UP000041254">
    <property type="component" value="Unassembled WGS sequence"/>
</dbReference>
<evidence type="ECO:0000256" key="1">
    <source>
        <dbReference type="ARBA" id="ARBA00022670"/>
    </source>
</evidence>
<dbReference type="InterPro" id="IPR000998">
    <property type="entry name" value="MAM_dom"/>
</dbReference>
<dbReference type="InterPro" id="IPR051560">
    <property type="entry name" value="MAM_domain-containing"/>
</dbReference>
<dbReference type="SUPFAM" id="SSF49899">
    <property type="entry name" value="Concanavalin A-like lectins/glucanases"/>
    <property type="match status" value="3"/>
</dbReference>
<evidence type="ECO:0000256" key="5">
    <source>
        <dbReference type="ARBA" id="ARBA00023619"/>
    </source>
</evidence>
<dbReference type="PRINTS" id="PR00723">
    <property type="entry name" value="SUBTILISIN"/>
</dbReference>
<dbReference type="Pfam" id="PF00082">
    <property type="entry name" value="Peptidase_S8"/>
    <property type="match status" value="1"/>
</dbReference>
<dbReference type="PROSITE" id="PS00137">
    <property type="entry name" value="SUBTILASE_HIS"/>
    <property type="match status" value="1"/>
</dbReference>
<evidence type="ECO:0000256" key="2">
    <source>
        <dbReference type="ARBA" id="ARBA00022801"/>
    </source>
</evidence>
<dbReference type="GO" id="GO:0016020">
    <property type="term" value="C:membrane"/>
    <property type="evidence" value="ECO:0007669"/>
    <property type="project" value="InterPro"/>
</dbReference>
<keyword evidence="3 7" id="KW-0720">Serine protease</keyword>
<feature type="region of interest" description="Disordered" evidence="9">
    <location>
        <begin position="1661"/>
        <end position="1681"/>
    </location>
</feature>
<dbReference type="Gene3D" id="3.40.50.200">
    <property type="entry name" value="Peptidase S8/S53 domain"/>
    <property type="match status" value="1"/>
</dbReference>
<name>A0A0G4GJU3_VITBC</name>
<evidence type="ECO:0000256" key="4">
    <source>
        <dbReference type="ARBA" id="ARBA00023529"/>
    </source>
</evidence>
<dbReference type="InParanoid" id="A0A0G4GJU3"/>
<feature type="active site" description="Charge relay system" evidence="6 7">
    <location>
        <position position="201"/>
    </location>
</feature>
<proteinExistence type="inferred from homology"/>
<evidence type="ECO:0000256" key="3">
    <source>
        <dbReference type="ARBA" id="ARBA00022825"/>
    </source>
</evidence>
<sequence>MCLQSGHSSSSPVDSPTLLLTYRDDAGRPSALRRLVSDSAFDGVVSTEWLPILGVEIVTLNHTANVEAVIAKLSQHSNVEHVQPSRPFQSHIIAAPLPTLSRRRLEEREEGRRRGGGQREAMDRLQERRHRHGRGADGVDGGGGGGVYGAVNDPNVTVFDGWWLERLRMEEAWGYSKSLVGETVDLGNDTDSDPILVAVVDTGVNYRHPDLSGMMWNNPKEIPDNGIDDDENGYVDDIYGYDFFNGRSDPLTHNAHGTHIAGLIAAKANNSIGIAGVCGFCRRVKLVAVKVFDDRGYGKGDKLAKGWEYIAKMGVRLSTASFGWRGAGPFDNKLLRKMVQRLGDRGHLIVTSAGNENLENESMDSDGRITSNDFPCAWELPNILCVAATTPSDELVGFSNIGKRSTDIAAPGHELLSTAYDNAYMWISGTSMAAPVAAGAAALLMDTMPHLNAKQVKDALTRSADYAPSLLGKVLTNGRLNAYRALKHAYENDECRIISMSGWPFRLHALDRPFTRTPTGTYTANLTLAAAATAAARKSGNMRGGNSRGDAADSGGGDGGSVVLELAMDADSGLWSISGHPDVVVLATAVPKVPGGDPVGVENVPDLSSNASSPSRWRPRDKSNTDAAKKKREQPGAATRPTPGKWRFTAAPLTPKAQQEQPPEGEDMEITVSCGLSPTCSFEDGWCGWHEQGEGEGEGGGAWRRVWGFASGGDKARNDNEPKMRVMKMPNVDHTMGTAQGVYASIQMPLDDSQPPSFLPLVSPPLTHSPLCIHMVVSSGLGRMADSYTTVPSLSVSLMKGDANGTALWSGVVLEGAMGGWKEVMVNVDVEKGEEGGPYWLQLEAFVHKGAAVGKDGSGIKSSTSLPAWVAIDDVQASLSACRPPSLLSLTPSPPYLDHASPYWTLSGGGSNATFYTNGRGELVWRDGRWEVRQRGDDGLSPVIRGIVESLTGSTDMPALNSSRAATLARSRPSPRALVLPPVVSPWTLLATQRANESTAEVFVTPAFPDHEQQQESISCDFESGLCGYVQDGGDDMEWSIGTKGVGSQLAGPTGDASLAEVWGRFAFVETSLMWPAKGGSRARLISPTHKPNSHRHANQDGCLEFRYHAKGATVGDLHVYLINATQSHLPPPAWSFRERDGRLADHWKTARVAVALDDSFRVVFEAVMAEGWLGDVGIDDVNLSEEPCPVSIECSFEGSLCGFTNTPTDTDRGAWSLGPRYRTLEDSHAIIPLNDHTSRPLTSPLSPMSPTSTRGEYLFTWVEEKAAHKDKKQKNTTRVVVSSPVLIPDGRGGGVDGDGVEYCVEFWYWIRGGGGLRVEKNEGGVMSGLWEVEGVDQGDTWQVARTRMAAFEPFSIVWMAIKRPEQSKNDIAVAIDDVTITPVASDAPSPCTPCPFLAVSGFPAPFRSLNGMWHASEPHALWPSFSRAIPKAVNDTLSEDEHHEGDGKWSDEASIHLEESGKERGPLLPPLEELLANLESVAMYYSDTRQQWVVEGDRRVYASVKTVSNTPPSAVWTLHWLQTDTIDDSPSQEAVLKELGRNDDPSPPHPPPRAYTQEAHTERGSGRAPVSIWCSSVNHCPLIGNGGPLSPLPPLPSHNHNLSSAYTSCPECVTEAGGGTRLCRCDAGQSYHVDDGMCVDWEVGGDKVDMYVEGGGERAHALGGANESVGGPPDGLGDVR</sequence>
<dbReference type="PhylomeDB" id="A0A0G4GJU3"/>
<organism evidence="11 12">
    <name type="scientific">Vitrella brassicaformis (strain CCMP3155)</name>
    <dbReference type="NCBI Taxonomy" id="1169540"/>
    <lineage>
        <taxon>Eukaryota</taxon>
        <taxon>Sar</taxon>
        <taxon>Alveolata</taxon>
        <taxon>Colpodellida</taxon>
        <taxon>Vitrellaceae</taxon>
        <taxon>Vitrella</taxon>
    </lineage>
</organism>
<protein>
    <recommendedName>
        <fullName evidence="5">subtilisin</fullName>
        <ecNumber evidence="5">3.4.21.62</ecNumber>
    </recommendedName>
</protein>
<evidence type="ECO:0000313" key="11">
    <source>
        <dbReference type="EMBL" id="CEM30221.1"/>
    </source>
</evidence>
<dbReference type="VEuPathDB" id="CryptoDB:Vbra_10049"/>
<evidence type="ECO:0000256" key="6">
    <source>
        <dbReference type="PIRSR" id="PIRSR615500-1"/>
    </source>
</evidence>
<keyword evidence="2 7" id="KW-0378">Hydrolase</keyword>
<dbReference type="PROSITE" id="PS00138">
    <property type="entry name" value="SUBTILASE_SER"/>
    <property type="match status" value="1"/>
</dbReference>
<feature type="domain" description="MAM" evidence="10">
    <location>
        <begin position="1193"/>
        <end position="1394"/>
    </location>
</feature>
<dbReference type="GO" id="GO:0004252">
    <property type="term" value="F:serine-type endopeptidase activity"/>
    <property type="evidence" value="ECO:0007669"/>
    <property type="project" value="UniProtKB-UniRule"/>
</dbReference>
<feature type="compositionally biased region" description="Basic and acidic residues" evidence="9">
    <location>
        <begin position="103"/>
        <end position="113"/>
    </location>
</feature>
<dbReference type="PROSITE" id="PS50060">
    <property type="entry name" value="MAM_2"/>
    <property type="match status" value="3"/>
</dbReference>
<dbReference type="InterPro" id="IPR023828">
    <property type="entry name" value="Peptidase_S8_Ser-AS"/>
</dbReference>
<evidence type="ECO:0000313" key="12">
    <source>
        <dbReference type="Proteomes" id="UP000041254"/>
    </source>
</evidence>
<dbReference type="InterPro" id="IPR015500">
    <property type="entry name" value="Peptidase_S8_subtilisin-rel"/>
</dbReference>
<feature type="compositionally biased region" description="Gly residues" evidence="9">
    <location>
        <begin position="136"/>
        <end position="147"/>
    </location>
</feature>
<dbReference type="EC" id="3.4.21.62" evidence="5"/>
<dbReference type="PROSITE" id="PS00136">
    <property type="entry name" value="SUBTILASE_ASP"/>
    <property type="match status" value="1"/>
</dbReference>
<comment type="similarity">
    <text evidence="7 8">Belongs to the peptidase S8 family.</text>
</comment>
<feature type="domain" description="MAM" evidence="10">
    <location>
        <begin position="678"/>
        <end position="884"/>
    </location>
</feature>
<dbReference type="InterPro" id="IPR023827">
    <property type="entry name" value="Peptidase_S8_Asp-AS"/>
</dbReference>
<accession>A0A0G4GJU3</accession>
<dbReference type="PANTHER" id="PTHR23282:SF101">
    <property type="entry name" value="MAM DOMAIN-CONTAINING PROTEIN"/>
    <property type="match status" value="1"/>
</dbReference>
<evidence type="ECO:0000256" key="9">
    <source>
        <dbReference type="SAM" id="MobiDB-lite"/>
    </source>
</evidence>
<dbReference type="STRING" id="1169540.A0A0G4GJU3"/>
<dbReference type="InterPro" id="IPR036852">
    <property type="entry name" value="Peptidase_S8/S53_dom_sf"/>
</dbReference>
<dbReference type="CDD" id="cd07473">
    <property type="entry name" value="Peptidases_S8_Subtilisin_like"/>
    <property type="match status" value="1"/>
</dbReference>
<gene>
    <name evidence="11" type="ORF">Vbra_10049</name>
</gene>
<feature type="compositionally biased region" description="Polar residues" evidence="9">
    <location>
        <begin position="606"/>
        <end position="615"/>
    </location>
</feature>
<comment type="catalytic activity">
    <reaction evidence="4">
        <text>Hydrolysis of proteins with broad specificity for peptide bonds, and a preference for a large uncharged residue in P1. Hydrolyzes peptide amides.</text>
        <dbReference type="EC" id="3.4.21.62"/>
    </reaction>
</comment>
<dbReference type="Pfam" id="PF00629">
    <property type="entry name" value="MAM"/>
    <property type="match status" value="2"/>
</dbReference>
<feature type="region of interest" description="Disordered" evidence="9">
    <location>
        <begin position="103"/>
        <end position="147"/>
    </location>
</feature>
<dbReference type="EMBL" id="CDMY01000690">
    <property type="protein sequence ID" value="CEM30221.1"/>
    <property type="molecule type" value="Genomic_DNA"/>
</dbReference>
<evidence type="ECO:0000256" key="7">
    <source>
        <dbReference type="PROSITE-ProRule" id="PRU01240"/>
    </source>
</evidence>
<dbReference type="SMART" id="SM00137">
    <property type="entry name" value="MAM"/>
    <property type="match status" value="1"/>
</dbReference>
<dbReference type="Gene3D" id="2.60.120.200">
    <property type="match status" value="3"/>
</dbReference>
<feature type="compositionally biased region" description="Basic and acidic residues" evidence="9">
    <location>
        <begin position="618"/>
        <end position="628"/>
    </location>
</feature>